<dbReference type="Proteomes" id="UP000249061">
    <property type="component" value="Unassembled WGS sequence"/>
</dbReference>
<keyword evidence="2" id="KW-0902">Two-component regulatory system</keyword>
<protein>
    <submittedName>
        <fullName evidence="10">DNA-binding response regulator</fullName>
    </submittedName>
</protein>
<dbReference type="CDD" id="cd00383">
    <property type="entry name" value="trans_reg_C"/>
    <property type="match status" value="1"/>
</dbReference>
<dbReference type="GO" id="GO:0005829">
    <property type="term" value="C:cytosol"/>
    <property type="evidence" value="ECO:0007669"/>
    <property type="project" value="TreeGrafter"/>
</dbReference>
<dbReference type="PANTHER" id="PTHR48111:SF4">
    <property type="entry name" value="DNA-BINDING DUAL TRANSCRIPTIONAL REGULATOR OMPR"/>
    <property type="match status" value="1"/>
</dbReference>
<dbReference type="InterPro" id="IPR011006">
    <property type="entry name" value="CheY-like_superfamily"/>
</dbReference>
<sequence>MLGAMHVLLVEDDVRLAALTARYLSQHGLTVTVAHDGEEALRHARVTAFDAVLLDLTLPRIDGLEVCRRLRALGDVPIVVVTARVEEADRVLGLESGADDYVLKPFSSRELVARLRAQVRRARGQLKKVAPVLVRGNLTLDPGRFEVRRGETPVALTPAEFSVLYALAEAPGRVFSREQLLDLARHGADEAFDRTVDVTIFRIRQKLESDPSRPALVRTVRGAGYFFAHRDSP</sequence>
<dbReference type="GO" id="GO:0000976">
    <property type="term" value="F:transcription cis-regulatory region binding"/>
    <property type="evidence" value="ECO:0007669"/>
    <property type="project" value="TreeGrafter"/>
</dbReference>
<dbReference type="InterPro" id="IPR039420">
    <property type="entry name" value="WalR-like"/>
</dbReference>
<organism evidence="10 11">
    <name type="scientific">Archangium gephyra</name>
    <dbReference type="NCBI Taxonomy" id="48"/>
    <lineage>
        <taxon>Bacteria</taxon>
        <taxon>Pseudomonadati</taxon>
        <taxon>Myxococcota</taxon>
        <taxon>Myxococcia</taxon>
        <taxon>Myxococcales</taxon>
        <taxon>Cystobacterineae</taxon>
        <taxon>Archangiaceae</taxon>
        <taxon>Archangium</taxon>
    </lineage>
</organism>
<dbReference type="Pfam" id="PF00486">
    <property type="entry name" value="Trans_reg_C"/>
    <property type="match status" value="1"/>
</dbReference>
<feature type="DNA-binding region" description="OmpR/PhoB-type" evidence="7">
    <location>
        <begin position="130"/>
        <end position="229"/>
    </location>
</feature>
<evidence type="ECO:0000256" key="6">
    <source>
        <dbReference type="PROSITE-ProRule" id="PRU00169"/>
    </source>
</evidence>
<reference evidence="10 11" key="1">
    <citation type="submission" date="2017-08" db="EMBL/GenBank/DDBJ databases">
        <title>Infants hospitalized years apart are colonized by the same room-sourced microbial strains.</title>
        <authorList>
            <person name="Brooks B."/>
            <person name="Olm M.R."/>
            <person name="Firek B.A."/>
            <person name="Baker R."/>
            <person name="Thomas B.C."/>
            <person name="Morowitz M.J."/>
            <person name="Banfield J.F."/>
        </authorList>
    </citation>
    <scope>NUCLEOTIDE SEQUENCE [LARGE SCALE GENOMIC DNA]</scope>
    <source>
        <strain evidence="10">S2_003_000_R2_14</strain>
    </source>
</reference>
<dbReference type="PROSITE" id="PS51755">
    <property type="entry name" value="OMPR_PHOB"/>
    <property type="match status" value="1"/>
</dbReference>
<evidence type="ECO:0000256" key="2">
    <source>
        <dbReference type="ARBA" id="ARBA00023012"/>
    </source>
</evidence>
<feature type="domain" description="Response regulatory" evidence="8">
    <location>
        <begin position="6"/>
        <end position="119"/>
    </location>
</feature>
<feature type="domain" description="OmpR/PhoB-type" evidence="9">
    <location>
        <begin position="130"/>
        <end position="229"/>
    </location>
</feature>
<dbReference type="InterPro" id="IPR036388">
    <property type="entry name" value="WH-like_DNA-bd_sf"/>
</dbReference>
<dbReference type="Gene3D" id="6.10.250.690">
    <property type="match status" value="1"/>
</dbReference>
<dbReference type="SUPFAM" id="SSF46894">
    <property type="entry name" value="C-terminal effector domain of the bipartite response regulators"/>
    <property type="match status" value="1"/>
</dbReference>
<dbReference type="InterPro" id="IPR016032">
    <property type="entry name" value="Sig_transdc_resp-reg_C-effctor"/>
</dbReference>
<dbReference type="AlphaFoldDB" id="A0A2W5T8L8"/>
<dbReference type="GO" id="GO:0032993">
    <property type="term" value="C:protein-DNA complex"/>
    <property type="evidence" value="ECO:0007669"/>
    <property type="project" value="TreeGrafter"/>
</dbReference>
<dbReference type="PROSITE" id="PS50110">
    <property type="entry name" value="RESPONSE_REGULATORY"/>
    <property type="match status" value="1"/>
</dbReference>
<dbReference type="CDD" id="cd17574">
    <property type="entry name" value="REC_OmpR"/>
    <property type="match status" value="1"/>
</dbReference>
<dbReference type="EMBL" id="QFQP01000013">
    <property type="protein sequence ID" value="PZR11860.1"/>
    <property type="molecule type" value="Genomic_DNA"/>
</dbReference>
<accession>A0A2W5T8L8</accession>
<evidence type="ECO:0000256" key="3">
    <source>
        <dbReference type="ARBA" id="ARBA00023015"/>
    </source>
</evidence>
<keyword evidence="4 7" id="KW-0238">DNA-binding</keyword>
<evidence type="ECO:0000259" key="8">
    <source>
        <dbReference type="PROSITE" id="PS50110"/>
    </source>
</evidence>
<dbReference type="Gene3D" id="3.40.50.2300">
    <property type="match status" value="1"/>
</dbReference>
<evidence type="ECO:0000256" key="5">
    <source>
        <dbReference type="ARBA" id="ARBA00023163"/>
    </source>
</evidence>
<dbReference type="GO" id="GO:0000156">
    <property type="term" value="F:phosphorelay response regulator activity"/>
    <property type="evidence" value="ECO:0007669"/>
    <property type="project" value="TreeGrafter"/>
</dbReference>
<comment type="caution">
    <text evidence="10">The sequence shown here is derived from an EMBL/GenBank/DDBJ whole genome shotgun (WGS) entry which is preliminary data.</text>
</comment>
<evidence type="ECO:0000256" key="1">
    <source>
        <dbReference type="ARBA" id="ARBA00022553"/>
    </source>
</evidence>
<dbReference type="PANTHER" id="PTHR48111">
    <property type="entry name" value="REGULATOR OF RPOS"/>
    <property type="match status" value="1"/>
</dbReference>
<feature type="modified residue" description="4-aspartylphosphate" evidence="6">
    <location>
        <position position="55"/>
    </location>
</feature>
<keyword evidence="3" id="KW-0805">Transcription regulation</keyword>
<dbReference type="SMART" id="SM00862">
    <property type="entry name" value="Trans_reg_C"/>
    <property type="match status" value="1"/>
</dbReference>
<dbReference type="SMART" id="SM00448">
    <property type="entry name" value="REC"/>
    <property type="match status" value="1"/>
</dbReference>
<evidence type="ECO:0000313" key="11">
    <source>
        <dbReference type="Proteomes" id="UP000249061"/>
    </source>
</evidence>
<evidence type="ECO:0000259" key="9">
    <source>
        <dbReference type="PROSITE" id="PS51755"/>
    </source>
</evidence>
<evidence type="ECO:0000256" key="4">
    <source>
        <dbReference type="ARBA" id="ARBA00023125"/>
    </source>
</evidence>
<dbReference type="GO" id="GO:0006355">
    <property type="term" value="P:regulation of DNA-templated transcription"/>
    <property type="evidence" value="ECO:0007669"/>
    <property type="project" value="InterPro"/>
</dbReference>
<proteinExistence type="predicted"/>
<dbReference type="InterPro" id="IPR001867">
    <property type="entry name" value="OmpR/PhoB-type_DNA-bd"/>
</dbReference>
<name>A0A2W5T8L8_9BACT</name>
<gene>
    <name evidence="10" type="ORF">DI536_16120</name>
</gene>
<dbReference type="Pfam" id="PF00072">
    <property type="entry name" value="Response_reg"/>
    <property type="match status" value="1"/>
</dbReference>
<keyword evidence="1 6" id="KW-0597">Phosphoprotein</keyword>
<keyword evidence="5" id="KW-0804">Transcription</keyword>
<evidence type="ECO:0000256" key="7">
    <source>
        <dbReference type="PROSITE-ProRule" id="PRU01091"/>
    </source>
</evidence>
<dbReference type="InterPro" id="IPR001789">
    <property type="entry name" value="Sig_transdc_resp-reg_receiver"/>
</dbReference>
<dbReference type="SUPFAM" id="SSF52172">
    <property type="entry name" value="CheY-like"/>
    <property type="match status" value="1"/>
</dbReference>
<dbReference type="Gene3D" id="1.10.10.10">
    <property type="entry name" value="Winged helix-like DNA-binding domain superfamily/Winged helix DNA-binding domain"/>
    <property type="match status" value="1"/>
</dbReference>
<evidence type="ECO:0000313" key="10">
    <source>
        <dbReference type="EMBL" id="PZR11860.1"/>
    </source>
</evidence>